<dbReference type="InterPro" id="IPR011989">
    <property type="entry name" value="ARM-like"/>
</dbReference>
<comment type="similarity">
    <text evidence="3">Belongs to the peptidase M1 family.</text>
</comment>
<dbReference type="GO" id="GO:0008270">
    <property type="term" value="F:zinc ion binding"/>
    <property type="evidence" value="ECO:0007669"/>
    <property type="project" value="InterPro"/>
</dbReference>
<keyword evidence="6 20" id="KW-0031">Aminopeptidase</keyword>
<dbReference type="SUPFAM" id="SSF48371">
    <property type="entry name" value="ARM repeat"/>
    <property type="match status" value="1"/>
</dbReference>
<evidence type="ECO:0000256" key="12">
    <source>
        <dbReference type="ARBA" id="ARBA00022833"/>
    </source>
</evidence>
<evidence type="ECO:0000256" key="15">
    <source>
        <dbReference type="ARBA" id="ARBA00031533"/>
    </source>
</evidence>
<keyword evidence="11" id="KW-0378">Hydrolase</keyword>
<dbReference type="GO" id="GO:0070006">
    <property type="term" value="F:metalloaminopeptidase activity"/>
    <property type="evidence" value="ECO:0007669"/>
    <property type="project" value="TreeGrafter"/>
</dbReference>
<sequence length="883" mass="99630">MSLYFDSEEKKPKSFELPGAKPHYNPDRPGQVNHILLDLNLDIPNQSFTGTCTITITPVRKGIEQLNLDAVDLNIESVLISEVSQPFDYDGERLQIDLLQPTTEAKIDIAITYSVDHPQRGIYFIQPDEHYPDKPTQVWTQGEDEDSRFWFPCFDYPGQLATSEIKVRVPGKYMAVSNGELVSTETVGEDKVYHWHQKQVHPTYLMTLAVGDFAELKDTWKDIPVTYYVEKGKETEAKISMGKTPRMVEYLSAKYGYDYPYPKYAQVCVGDFIFGGMENTSTTLLTDRCLLDERAAIDNMRTESLVLHELAHQWFGDLVVIKHWSHAWIKEGMASYAEVLWTEEEYGKEDAAYYLLNEARSYLSEDSSRYRRPIVTNIYREAIELYDRHLYEKGACVYHMIRGILGDELFDKAIHTFVNDNAHKTVETIDLLRAIDKATGYNLAGLFDQYVFRGGHPDYKVAYSWDNKSKLAKLTITQTQAKDDKTGSDSELFDLTIPIAFGYIDDVGAFRESGETPRRRQTLKDSLRVAQGNAHQEMPLRIHQQKQTFYFPLEKKPDFISFDVNNYILKTVKLEYPVTQLKNQLKYDTDAVSRIYATKALGKKGGLEVVKALSASLLEDTFWGVRVEVAKTLGKIKLNQAEDALIKGLQDKDARVRRAVIDALSNFKTESSYETIKECLEKGDASYYAEASAARCLGGMVSGNLKDKKEATITLLQDILNTRAGWNETVRSGAIGGLSKMTTSADAVDIIIQYTKPDTPQALRLASIRALGAVSSGQTPETIETILEQLESLSGESFFLTQVAVTGALGQMQTPKAIGILQNLSAQTPDGRVKRRADEAIEKVQKNIGSDKAVKELRQEVDKLKKDNQDLKSRLESLEAKSK</sequence>
<keyword evidence="7" id="KW-0042">Antenna complex</keyword>
<dbReference type="SUPFAM" id="SSF63737">
    <property type="entry name" value="Leukotriene A4 hydrolase N-terminal domain"/>
    <property type="match status" value="1"/>
</dbReference>
<dbReference type="AlphaFoldDB" id="A0A563W0D3"/>
<dbReference type="SUPFAM" id="SSF55486">
    <property type="entry name" value="Metalloproteases ('zincins'), catalytic domain"/>
    <property type="match status" value="1"/>
</dbReference>
<keyword evidence="21" id="KW-1185">Reference proteome</keyword>
<dbReference type="PRINTS" id="PR00756">
    <property type="entry name" value="ALADIPTASE"/>
</dbReference>
<dbReference type="PANTHER" id="PTHR11533">
    <property type="entry name" value="PROTEASE M1 ZINC METALLOPROTEASE"/>
    <property type="match status" value="1"/>
</dbReference>
<dbReference type="InterPro" id="IPR014782">
    <property type="entry name" value="Peptidase_M1_dom"/>
</dbReference>
<dbReference type="GO" id="GO:0006508">
    <property type="term" value="P:proteolysis"/>
    <property type="evidence" value="ECO:0007669"/>
    <property type="project" value="UniProtKB-KW"/>
</dbReference>
<evidence type="ECO:0000256" key="14">
    <source>
        <dbReference type="ARBA" id="ARBA00029811"/>
    </source>
</evidence>
<evidence type="ECO:0000256" key="9">
    <source>
        <dbReference type="ARBA" id="ARBA00022723"/>
    </source>
</evidence>
<dbReference type="InterPro" id="IPR050344">
    <property type="entry name" value="Peptidase_M1_aminopeptidases"/>
</dbReference>
<dbReference type="InterPro" id="IPR042097">
    <property type="entry name" value="Aminopeptidase_N-like_N_sf"/>
</dbReference>
<proteinExistence type="inferred from homology"/>
<evidence type="ECO:0000256" key="1">
    <source>
        <dbReference type="ARBA" id="ARBA00000098"/>
    </source>
</evidence>
<organism evidence="20 21">
    <name type="scientific">Hyella patelloides LEGE 07179</name>
    <dbReference type="NCBI Taxonomy" id="945734"/>
    <lineage>
        <taxon>Bacteria</taxon>
        <taxon>Bacillati</taxon>
        <taxon>Cyanobacteriota</taxon>
        <taxon>Cyanophyceae</taxon>
        <taxon>Pleurocapsales</taxon>
        <taxon>Hyellaceae</taxon>
        <taxon>Hyella</taxon>
    </lineage>
</organism>
<comment type="cofactor">
    <cofactor evidence="2">
        <name>Zn(2+)</name>
        <dbReference type="ChEBI" id="CHEBI:29105"/>
    </cofactor>
</comment>
<evidence type="ECO:0000313" key="20">
    <source>
        <dbReference type="EMBL" id="VEP17168.1"/>
    </source>
</evidence>
<dbReference type="Pfam" id="PF17900">
    <property type="entry name" value="Peptidase_M1_N"/>
    <property type="match status" value="1"/>
</dbReference>
<dbReference type="Pfam" id="PF13646">
    <property type="entry name" value="HEAT_2"/>
    <property type="match status" value="2"/>
</dbReference>
<evidence type="ECO:0000256" key="13">
    <source>
        <dbReference type="ARBA" id="ARBA00023049"/>
    </source>
</evidence>
<dbReference type="GO" id="GO:0016285">
    <property type="term" value="F:alanyl aminopeptidase activity"/>
    <property type="evidence" value="ECO:0007669"/>
    <property type="project" value="UniProtKB-EC"/>
</dbReference>
<feature type="region of interest" description="Disordered" evidence="17">
    <location>
        <begin position="1"/>
        <end position="25"/>
    </location>
</feature>
<dbReference type="FunFam" id="2.60.40.1730:FF:000038">
    <property type="entry name" value="Aminopeptidase"/>
    <property type="match status" value="1"/>
</dbReference>
<dbReference type="Pfam" id="PF01433">
    <property type="entry name" value="Peptidase_M1"/>
    <property type="match status" value="1"/>
</dbReference>
<dbReference type="Gene3D" id="1.10.390.10">
    <property type="entry name" value="Neutral Protease Domain 2"/>
    <property type="match status" value="1"/>
</dbReference>
<keyword evidence="9" id="KW-0479">Metal-binding</keyword>
<evidence type="ECO:0000256" key="17">
    <source>
        <dbReference type="SAM" id="MobiDB-lite"/>
    </source>
</evidence>
<evidence type="ECO:0000256" key="2">
    <source>
        <dbReference type="ARBA" id="ARBA00001947"/>
    </source>
</evidence>
<feature type="coiled-coil region" evidence="16">
    <location>
        <begin position="847"/>
        <end position="881"/>
    </location>
</feature>
<keyword evidence="16" id="KW-0175">Coiled coil</keyword>
<feature type="domain" description="Aminopeptidase N-like N-terminal" evidence="19">
    <location>
        <begin position="23"/>
        <end position="205"/>
    </location>
</feature>
<name>A0A563W0D3_9CYAN</name>
<keyword evidence="10" id="KW-0605">Phycobilisome</keyword>
<dbReference type="InterPro" id="IPR001930">
    <property type="entry name" value="Peptidase_M1"/>
</dbReference>
<gene>
    <name evidence="20" type="ORF">H1P_560025</name>
</gene>
<dbReference type="GO" id="GO:0043171">
    <property type="term" value="P:peptide catabolic process"/>
    <property type="evidence" value="ECO:0007669"/>
    <property type="project" value="TreeGrafter"/>
</dbReference>
<protein>
    <recommendedName>
        <fullName evidence="5">Aminopeptidase N</fullName>
        <ecNumber evidence="4">3.4.11.2</ecNumber>
    </recommendedName>
    <alternativeName>
        <fullName evidence="14">Alanine aminopeptidase</fullName>
    </alternativeName>
    <alternativeName>
        <fullName evidence="15">Lysyl aminopeptidase</fullName>
    </alternativeName>
</protein>
<evidence type="ECO:0000256" key="16">
    <source>
        <dbReference type="SAM" id="Coils"/>
    </source>
</evidence>
<dbReference type="Gene3D" id="2.60.40.1730">
    <property type="entry name" value="tricorn interacting facor f3 domain"/>
    <property type="match status" value="1"/>
</dbReference>
<evidence type="ECO:0000256" key="4">
    <source>
        <dbReference type="ARBA" id="ARBA00012564"/>
    </source>
</evidence>
<dbReference type="RefSeq" id="WP_144866829.1">
    <property type="nucleotide sequence ID" value="NZ_LR213815.1"/>
</dbReference>
<reference evidence="20 21" key="1">
    <citation type="submission" date="2019-01" db="EMBL/GenBank/DDBJ databases">
        <authorList>
            <person name="Brito A."/>
        </authorList>
    </citation>
    <scope>NUCLEOTIDE SEQUENCE [LARGE SCALE GENOMIC DNA]</scope>
    <source>
        <strain evidence="20">1</strain>
    </source>
</reference>
<dbReference type="CDD" id="cd09603">
    <property type="entry name" value="M1_APN_like"/>
    <property type="match status" value="1"/>
</dbReference>
<evidence type="ECO:0000256" key="6">
    <source>
        <dbReference type="ARBA" id="ARBA00022438"/>
    </source>
</evidence>
<keyword evidence="12" id="KW-0862">Zinc</keyword>
<dbReference type="GO" id="GO:0005615">
    <property type="term" value="C:extracellular space"/>
    <property type="evidence" value="ECO:0007669"/>
    <property type="project" value="TreeGrafter"/>
</dbReference>
<dbReference type="PANTHER" id="PTHR11533:SF174">
    <property type="entry name" value="PUROMYCIN-SENSITIVE AMINOPEPTIDASE-RELATED"/>
    <property type="match status" value="1"/>
</dbReference>
<dbReference type="InterPro" id="IPR027268">
    <property type="entry name" value="Peptidase_M4/M1_CTD_sf"/>
</dbReference>
<dbReference type="OrthoDB" id="100605at2"/>
<dbReference type="SMART" id="SM00567">
    <property type="entry name" value="EZ_HEAT"/>
    <property type="match status" value="5"/>
</dbReference>
<evidence type="ECO:0000256" key="3">
    <source>
        <dbReference type="ARBA" id="ARBA00010136"/>
    </source>
</evidence>
<keyword evidence="13" id="KW-0482">Metalloprotease</keyword>
<dbReference type="FunFam" id="1.10.390.10:FF:000013">
    <property type="entry name" value="Aminopeptidase N"/>
    <property type="match status" value="1"/>
</dbReference>
<dbReference type="GO" id="GO:0042277">
    <property type="term" value="F:peptide binding"/>
    <property type="evidence" value="ECO:0007669"/>
    <property type="project" value="TreeGrafter"/>
</dbReference>
<evidence type="ECO:0000256" key="11">
    <source>
        <dbReference type="ARBA" id="ARBA00022801"/>
    </source>
</evidence>
<dbReference type="GO" id="GO:0005737">
    <property type="term" value="C:cytoplasm"/>
    <property type="evidence" value="ECO:0007669"/>
    <property type="project" value="TreeGrafter"/>
</dbReference>
<dbReference type="InterPro" id="IPR004155">
    <property type="entry name" value="PBS_lyase_HEAT"/>
</dbReference>
<dbReference type="EMBL" id="CAACVJ010000512">
    <property type="protein sequence ID" value="VEP17168.1"/>
    <property type="molecule type" value="Genomic_DNA"/>
</dbReference>
<keyword evidence="8" id="KW-0645">Protease</keyword>
<evidence type="ECO:0000259" key="19">
    <source>
        <dbReference type="Pfam" id="PF17900"/>
    </source>
</evidence>
<feature type="domain" description="Peptidase M1 membrane alanine aminopeptidase" evidence="18">
    <location>
        <begin position="241"/>
        <end position="450"/>
    </location>
</feature>
<dbReference type="EC" id="3.4.11.2" evidence="4"/>
<dbReference type="GO" id="GO:0030089">
    <property type="term" value="C:phycobilisome"/>
    <property type="evidence" value="ECO:0007669"/>
    <property type="project" value="UniProtKB-KW"/>
</dbReference>
<evidence type="ECO:0000256" key="10">
    <source>
        <dbReference type="ARBA" id="ARBA00022738"/>
    </source>
</evidence>
<comment type="catalytic activity">
    <reaction evidence="1">
        <text>Release of an N-terminal amino acid, Xaa-|-Yaa- from a peptide, amide or arylamide. Xaa is preferably Ala, but may be most amino acids including Pro (slow action). When a terminal hydrophobic residue is followed by a prolyl residue, the two may be released as an intact Xaa-Pro dipeptide.</text>
        <dbReference type="EC" id="3.4.11.2"/>
    </reaction>
</comment>
<evidence type="ECO:0000259" key="18">
    <source>
        <dbReference type="Pfam" id="PF01433"/>
    </source>
</evidence>
<dbReference type="InterPro" id="IPR045357">
    <property type="entry name" value="Aminopeptidase_N-like_N"/>
</dbReference>
<evidence type="ECO:0000256" key="5">
    <source>
        <dbReference type="ARBA" id="ARBA00015611"/>
    </source>
</evidence>
<dbReference type="Proteomes" id="UP000320055">
    <property type="component" value="Unassembled WGS sequence"/>
</dbReference>
<accession>A0A563W0D3</accession>
<evidence type="ECO:0000256" key="8">
    <source>
        <dbReference type="ARBA" id="ARBA00022670"/>
    </source>
</evidence>
<evidence type="ECO:0000313" key="21">
    <source>
        <dbReference type="Proteomes" id="UP000320055"/>
    </source>
</evidence>
<evidence type="ECO:0000256" key="7">
    <source>
        <dbReference type="ARBA" id="ARBA00022549"/>
    </source>
</evidence>
<dbReference type="InterPro" id="IPR016024">
    <property type="entry name" value="ARM-type_fold"/>
</dbReference>
<dbReference type="Gene3D" id="1.25.10.10">
    <property type="entry name" value="Leucine-rich Repeat Variant"/>
    <property type="match status" value="2"/>
</dbReference>